<comment type="caution">
    <text evidence="5">The sequence shown here is derived from an EMBL/GenBank/DDBJ whole genome shotgun (WGS) entry which is preliminary data.</text>
</comment>
<keyword evidence="2" id="KW-0328">Glycosyltransferase</keyword>
<evidence type="ECO:0000256" key="2">
    <source>
        <dbReference type="ARBA" id="ARBA00022676"/>
    </source>
</evidence>
<keyword evidence="6" id="KW-1185">Reference proteome</keyword>
<proteinExistence type="inferred from homology"/>
<protein>
    <submittedName>
        <fullName evidence="5">Glycosyltransferase</fullName>
    </submittedName>
</protein>
<evidence type="ECO:0000256" key="3">
    <source>
        <dbReference type="ARBA" id="ARBA00022679"/>
    </source>
</evidence>
<dbReference type="OrthoDB" id="1523666at2"/>
<keyword evidence="4" id="KW-0472">Membrane</keyword>
<dbReference type="Pfam" id="PF13641">
    <property type="entry name" value="Glyco_tranf_2_3"/>
    <property type="match status" value="1"/>
</dbReference>
<dbReference type="Gene3D" id="3.90.550.10">
    <property type="entry name" value="Spore Coat Polysaccharide Biosynthesis Protein SpsA, Chain A"/>
    <property type="match status" value="1"/>
</dbReference>
<feature type="transmembrane region" description="Helical" evidence="4">
    <location>
        <begin position="6"/>
        <end position="35"/>
    </location>
</feature>
<dbReference type="SUPFAM" id="SSF53448">
    <property type="entry name" value="Nucleotide-diphospho-sugar transferases"/>
    <property type="match status" value="1"/>
</dbReference>
<evidence type="ECO:0000256" key="4">
    <source>
        <dbReference type="SAM" id="Phobius"/>
    </source>
</evidence>
<accession>A0A3N4M978</accession>
<sequence>MNTLLQVLYVLFVILQAVIAFYLLQPTLLLVVYAIKKVLGLSKPEVNAAAIQEGTPRSFAAIITAHKSLSLVPPLVDSLLKQHYDNYVIYIVADACEDEPLTYDHPKVKLLRPTTRLNAKIRSIDFAINNFIQPHDVLVIFDSDNLAHPDYLSVLNHYFNQGHRAVQTNLQPKNTDTLYARLDAAGNLYNNFSDRLMRKELGLSSNIWGLGIAMETSLYREIIYQHFLGGFDKKIQADIVKKIPLLAYAPEAMVYDEKIDNGAALEKQRTRWINAYFKYFKYGWDVLATGLGRPSFNLVYFGINLLRPPLFILLAAAFFLAAVNVFISLAMTGFWLGVVLTFVVSFFLIVLLMQREKKIFSSLFYLPFFVLRQVKALLKIKAASKSFLQTENNKVLYIEDILNKQPLPKI</sequence>
<dbReference type="RefSeq" id="WP_120515979.1">
    <property type="nucleotide sequence ID" value="NZ_QXZY01000004.1"/>
</dbReference>
<keyword evidence="3 5" id="KW-0808">Transferase</keyword>
<feature type="transmembrane region" description="Helical" evidence="4">
    <location>
        <begin position="310"/>
        <end position="327"/>
    </location>
</feature>
<gene>
    <name evidence="5" type="ORF">EG028_26205</name>
</gene>
<evidence type="ECO:0000256" key="1">
    <source>
        <dbReference type="ARBA" id="ARBA00006739"/>
    </source>
</evidence>
<keyword evidence="4" id="KW-1133">Transmembrane helix</keyword>
<reference evidence="6" key="1">
    <citation type="submission" date="2018-11" db="EMBL/GenBank/DDBJ databases">
        <title>Chitinophaga lutea sp.nov., isolate from arsenic contaminated soil.</title>
        <authorList>
            <person name="Zong Y."/>
        </authorList>
    </citation>
    <scope>NUCLEOTIDE SEQUENCE [LARGE SCALE GENOMIC DNA]</scope>
    <source>
        <strain evidence="6">YLT18</strain>
    </source>
</reference>
<organism evidence="5 6">
    <name type="scientific">Chitinophaga barathri</name>
    <dbReference type="NCBI Taxonomy" id="1647451"/>
    <lineage>
        <taxon>Bacteria</taxon>
        <taxon>Pseudomonadati</taxon>
        <taxon>Bacteroidota</taxon>
        <taxon>Chitinophagia</taxon>
        <taxon>Chitinophagales</taxon>
        <taxon>Chitinophagaceae</taxon>
        <taxon>Chitinophaga</taxon>
    </lineage>
</organism>
<dbReference type="Proteomes" id="UP000279089">
    <property type="component" value="Unassembled WGS sequence"/>
</dbReference>
<name>A0A3N4M978_9BACT</name>
<dbReference type="PANTHER" id="PTHR43630">
    <property type="entry name" value="POLY-BETA-1,6-N-ACETYL-D-GLUCOSAMINE SYNTHASE"/>
    <property type="match status" value="1"/>
</dbReference>
<feature type="transmembrane region" description="Helical" evidence="4">
    <location>
        <begin position="333"/>
        <end position="353"/>
    </location>
</feature>
<comment type="similarity">
    <text evidence="1">Belongs to the glycosyltransferase 2 family.</text>
</comment>
<dbReference type="InterPro" id="IPR029044">
    <property type="entry name" value="Nucleotide-diphossugar_trans"/>
</dbReference>
<evidence type="ECO:0000313" key="5">
    <source>
        <dbReference type="EMBL" id="RPD38156.1"/>
    </source>
</evidence>
<dbReference type="PANTHER" id="PTHR43630:SF1">
    <property type="entry name" value="POLY-BETA-1,6-N-ACETYL-D-GLUCOSAMINE SYNTHASE"/>
    <property type="match status" value="1"/>
</dbReference>
<dbReference type="AlphaFoldDB" id="A0A3N4M978"/>
<keyword evidence="4" id="KW-0812">Transmembrane</keyword>
<dbReference type="GO" id="GO:0016757">
    <property type="term" value="F:glycosyltransferase activity"/>
    <property type="evidence" value="ECO:0007669"/>
    <property type="project" value="UniProtKB-KW"/>
</dbReference>
<evidence type="ECO:0000313" key="6">
    <source>
        <dbReference type="Proteomes" id="UP000279089"/>
    </source>
</evidence>
<dbReference type="EMBL" id="RMBX01000017">
    <property type="protein sequence ID" value="RPD38156.1"/>
    <property type="molecule type" value="Genomic_DNA"/>
</dbReference>